<feature type="non-terminal residue" evidence="2">
    <location>
        <position position="1"/>
    </location>
</feature>
<dbReference type="Proteomes" id="UP000257109">
    <property type="component" value="Unassembled WGS sequence"/>
</dbReference>
<organism evidence="2 3">
    <name type="scientific">Mucuna pruriens</name>
    <name type="common">Velvet bean</name>
    <name type="synonym">Dolichos pruriens</name>
    <dbReference type="NCBI Taxonomy" id="157652"/>
    <lineage>
        <taxon>Eukaryota</taxon>
        <taxon>Viridiplantae</taxon>
        <taxon>Streptophyta</taxon>
        <taxon>Embryophyta</taxon>
        <taxon>Tracheophyta</taxon>
        <taxon>Spermatophyta</taxon>
        <taxon>Magnoliopsida</taxon>
        <taxon>eudicotyledons</taxon>
        <taxon>Gunneridae</taxon>
        <taxon>Pentapetalae</taxon>
        <taxon>rosids</taxon>
        <taxon>fabids</taxon>
        <taxon>Fabales</taxon>
        <taxon>Fabaceae</taxon>
        <taxon>Papilionoideae</taxon>
        <taxon>50 kb inversion clade</taxon>
        <taxon>NPAAA clade</taxon>
        <taxon>indigoferoid/millettioid clade</taxon>
        <taxon>Phaseoleae</taxon>
        <taxon>Mucuna</taxon>
    </lineage>
</organism>
<sequence length="219" mass="25344">MTRSSSEPLHAFDPQIERTLHHLRKARHIVTPDSSSSYSIWNSENSHFTTNVSNFSEHQEAGSMENNDRTLKELATPYVVYQSWCIQCPPLEPAQSYELKSNLIHLLPKFHGLAEALEGVPLGLFHDEAVGNTRRPHQNESVSILPRWSYKRLVLVLFNTWRDMKCMFLETFFPTSRTATIRKEICGIKQHFGDTLHEYWRGSTSFVPHVHITRSMSSY</sequence>
<keyword evidence="3" id="KW-1185">Reference proteome</keyword>
<dbReference type="AlphaFoldDB" id="A0A371EYF5"/>
<protein>
    <recommendedName>
        <fullName evidence="1">Retrotransposon gag domain-containing protein</fullName>
    </recommendedName>
</protein>
<comment type="caution">
    <text evidence="2">The sequence shown here is derived from an EMBL/GenBank/DDBJ whole genome shotgun (WGS) entry which is preliminary data.</text>
</comment>
<feature type="domain" description="Retrotransposon gag" evidence="1">
    <location>
        <begin position="151"/>
        <end position="202"/>
    </location>
</feature>
<evidence type="ECO:0000313" key="3">
    <source>
        <dbReference type="Proteomes" id="UP000257109"/>
    </source>
</evidence>
<dbReference type="InterPro" id="IPR005162">
    <property type="entry name" value="Retrotrans_gag_dom"/>
</dbReference>
<dbReference type="EMBL" id="QJKJ01011471">
    <property type="protein sequence ID" value="RDX71082.1"/>
    <property type="molecule type" value="Genomic_DNA"/>
</dbReference>
<reference evidence="2" key="1">
    <citation type="submission" date="2018-05" db="EMBL/GenBank/DDBJ databases">
        <title>Draft genome of Mucuna pruriens seed.</title>
        <authorList>
            <person name="Nnadi N.E."/>
            <person name="Vos R."/>
            <person name="Hasami M.H."/>
            <person name="Devisetty U.K."/>
            <person name="Aguiy J.C."/>
        </authorList>
    </citation>
    <scope>NUCLEOTIDE SEQUENCE [LARGE SCALE GENOMIC DNA]</scope>
    <source>
        <strain evidence="2">JCA_2017</strain>
    </source>
</reference>
<gene>
    <name evidence="2" type="ORF">CR513_49612</name>
</gene>
<proteinExistence type="predicted"/>
<name>A0A371EYF5_MUCPR</name>
<evidence type="ECO:0000259" key="1">
    <source>
        <dbReference type="Pfam" id="PF03732"/>
    </source>
</evidence>
<evidence type="ECO:0000313" key="2">
    <source>
        <dbReference type="EMBL" id="RDX71082.1"/>
    </source>
</evidence>
<dbReference type="OrthoDB" id="1305902at2759"/>
<dbReference type="Pfam" id="PF03732">
    <property type="entry name" value="Retrotrans_gag"/>
    <property type="match status" value="1"/>
</dbReference>
<accession>A0A371EYF5</accession>